<dbReference type="Proteomes" id="UP001597183">
    <property type="component" value="Unassembled WGS sequence"/>
</dbReference>
<sequence length="294" mass="33553">MNASVEQRLLKAQSSLTHRDMRLLGWLYDHGVLTTDQIDAALFGSLTFCQRRLLRLIDLGVLARFRPQRWEGGSYPYHYLLAQLGTEIVAAQRGDPLPRRDQARQRRQHLTSRANLPHLLATNQFFIDLAAHERVHSGGRLDTWRPAADFHRATAFYRPGDGADMFSLRTFPRPDGHGIWVDRGRRVPFLLEMDRGTESLPVLTAKVTNYLRVADHARWWWPVLFWLPSVRREINLQRLLADLPASDRVATAASDHVAASGLSPAGPVWWLHGREQPRQHLSELPFLDSQEGSG</sequence>
<accession>A0ABW4A2K0</accession>
<reference evidence="2" key="1">
    <citation type="journal article" date="2019" name="Int. J. Syst. Evol. Microbiol.">
        <title>The Global Catalogue of Microorganisms (GCM) 10K type strain sequencing project: providing services to taxonomists for standard genome sequencing and annotation.</title>
        <authorList>
            <consortium name="The Broad Institute Genomics Platform"/>
            <consortium name="The Broad Institute Genome Sequencing Center for Infectious Disease"/>
            <person name="Wu L."/>
            <person name="Ma J."/>
        </authorList>
    </citation>
    <scope>NUCLEOTIDE SEQUENCE [LARGE SCALE GENOMIC DNA]</scope>
    <source>
        <strain evidence="2">CCM 7526</strain>
    </source>
</reference>
<dbReference type="RefSeq" id="WP_317791775.1">
    <property type="nucleotide sequence ID" value="NZ_AP028461.1"/>
</dbReference>
<comment type="caution">
    <text evidence="1">The sequence shown here is derived from an EMBL/GenBank/DDBJ whole genome shotgun (WGS) entry which is preliminary data.</text>
</comment>
<dbReference type="InterPro" id="IPR025855">
    <property type="entry name" value="Replic_Relax"/>
</dbReference>
<protein>
    <submittedName>
        <fullName evidence="1">Replication-relaxation family protein</fullName>
    </submittedName>
</protein>
<organism evidence="1 2">
    <name type="scientific">Actinoplanes sichuanensis</name>
    <dbReference type="NCBI Taxonomy" id="512349"/>
    <lineage>
        <taxon>Bacteria</taxon>
        <taxon>Bacillati</taxon>
        <taxon>Actinomycetota</taxon>
        <taxon>Actinomycetes</taxon>
        <taxon>Micromonosporales</taxon>
        <taxon>Micromonosporaceae</taxon>
        <taxon>Actinoplanes</taxon>
    </lineage>
</organism>
<dbReference type="EMBL" id="JBHTMK010000005">
    <property type="protein sequence ID" value="MFD1364277.1"/>
    <property type="molecule type" value="Genomic_DNA"/>
</dbReference>
<evidence type="ECO:0000313" key="1">
    <source>
        <dbReference type="EMBL" id="MFD1364277.1"/>
    </source>
</evidence>
<keyword evidence="2" id="KW-1185">Reference proteome</keyword>
<name>A0ABW4A2K0_9ACTN</name>
<gene>
    <name evidence="1" type="ORF">ACFQ5G_02845</name>
</gene>
<evidence type="ECO:0000313" key="2">
    <source>
        <dbReference type="Proteomes" id="UP001597183"/>
    </source>
</evidence>
<proteinExistence type="predicted"/>
<dbReference type="Pfam" id="PF13814">
    <property type="entry name" value="Replic_Relax"/>
    <property type="match status" value="1"/>
</dbReference>